<dbReference type="NCBIfam" id="TIGR02049">
    <property type="entry name" value="gshA_ferroox"/>
    <property type="match status" value="1"/>
</dbReference>
<name>A0ABZ0ULD3_9RICK</name>
<dbReference type="RefSeq" id="WP_323733298.1">
    <property type="nucleotide sequence ID" value="NZ_CP110820.1"/>
</dbReference>
<dbReference type="SUPFAM" id="SSF56059">
    <property type="entry name" value="Glutathione synthetase ATP-binding domain-like"/>
    <property type="match status" value="1"/>
</dbReference>
<gene>
    <name evidence="1" type="ORF">Bandiella_00645</name>
</gene>
<sequence length="398" mass="45479">MNKESNNAVLELNNFLSQNNKKVNDWLDSKTLETTPVYSSVDIRNAGFKIAPVDTNLFPSGFNNLGVDSIGLAIQYFNVFFKKHFPEVKRLAVVVEAFTRNANYLDHLKVLLKILNNTGLEIKFVSLHGESSDYAKDMGVEIFQAKRSGRTLTVSKNWIPELVLLNNDLTEEVPNELMDLTIPVLPDIKYGWHSRKKSCHYYEYNELVKQFCQEFSIDPWIISTYFTQCENVSFKMKEGLECIAHNVDKLVVKIQQKYNEYHIKEEPVVFIKANNGTFGRGIISVRNGEEILNINKKLRNSLDVIKGSVTNSQVVIQESISTIEMIENYHAENIIYMVDRKAVGKFARYNIHKGVSHNLNSRGMFFAPSSMAMMPSEVFTSTLATIAVAYENIEYTHE</sequence>
<dbReference type="InterPro" id="IPR011718">
    <property type="entry name" value="GshA"/>
</dbReference>
<keyword evidence="1" id="KW-0436">Ligase</keyword>
<evidence type="ECO:0000313" key="1">
    <source>
        <dbReference type="EMBL" id="WPX96529.1"/>
    </source>
</evidence>
<organism evidence="1 2">
    <name type="scientific">Candidatus Bandiella euplotis</name>
    <dbReference type="NCBI Taxonomy" id="1664265"/>
    <lineage>
        <taxon>Bacteria</taxon>
        <taxon>Pseudomonadati</taxon>
        <taxon>Pseudomonadota</taxon>
        <taxon>Alphaproteobacteria</taxon>
        <taxon>Rickettsiales</taxon>
        <taxon>Candidatus Midichloriaceae</taxon>
        <taxon>Candidatus Bandiella</taxon>
    </lineage>
</organism>
<dbReference type="Gene3D" id="3.40.50.11280">
    <property type="entry name" value="Glutamate-cysteine ligase, N-terminal domain"/>
    <property type="match status" value="1"/>
</dbReference>
<keyword evidence="2" id="KW-1185">Reference proteome</keyword>
<dbReference type="EMBL" id="CP110820">
    <property type="protein sequence ID" value="WPX96529.1"/>
    <property type="molecule type" value="Genomic_DNA"/>
</dbReference>
<dbReference type="Pfam" id="PF08886">
    <property type="entry name" value="GshA"/>
    <property type="match status" value="1"/>
</dbReference>
<evidence type="ECO:0000313" key="2">
    <source>
        <dbReference type="Proteomes" id="UP001327219"/>
    </source>
</evidence>
<dbReference type="Proteomes" id="UP001327219">
    <property type="component" value="Chromosome"/>
</dbReference>
<dbReference type="GO" id="GO:0016874">
    <property type="term" value="F:ligase activity"/>
    <property type="evidence" value="ECO:0007669"/>
    <property type="project" value="UniProtKB-KW"/>
</dbReference>
<protein>
    <submittedName>
        <fullName evidence="1">GshA superfamily glutamate-cysteine ligase</fullName>
    </submittedName>
</protein>
<accession>A0ABZ0ULD3</accession>
<dbReference type="InterPro" id="IPR042520">
    <property type="entry name" value="GshA_N"/>
</dbReference>
<proteinExistence type="predicted"/>
<reference evidence="1 2" key="1">
    <citation type="submission" date="2022-11" db="EMBL/GenBank/DDBJ databases">
        <title>Host association and intracellularity evolved multiple times independently in the Rickettsiales.</title>
        <authorList>
            <person name="Castelli M."/>
            <person name="Nardi T."/>
            <person name="Gammuto L."/>
            <person name="Bellinzona G."/>
            <person name="Sabaneyeva E."/>
            <person name="Potekhin A."/>
            <person name="Serra V."/>
            <person name="Petroni G."/>
            <person name="Sassera D."/>
        </authorList>
    </citation>
    <scope>NUCLEOTIDE SEQUENCE [LARGE SCALE GENOMIC DNA]</scope>
    <source>
        <strain evidence="1 2">NDG2</strain>
    </source>
</reference>